<evidence type="ECO:0000313" key="2">
    <source>
        <dbReference type="Proteomes" id="UP000077734"/>
    </source>
</evidence>
<protein>
    <submittedName>
        <fullName evidence="1">Uncharacterized protein</fullName>
    </submittedName>
</protein>
<organism evidence="1 2">
    <name type="scientific">Methylomonas koyamae</name>
    <dbReference type="NCBI Taxonomy" id="702114"/>
    <lineage>
        <taxon>Bacteria</taxon>
        <taxon>Pseudomonadati</taxon>
        <taxon>Pseudomonadota</taxon>
        <taxon>Gammaproteobacteria</taxon>
        <taxon>Methylococcales</taxon>
        <taxon>Methylococcaceae</taxon>
        <taxon>Methylomonas</taxon>
    </lineage>
</organism>
<dbReference type="RefSeq" id="WP_064023758.1">
    <property type="nucleotide sequence ID" value="NZ_LUUL01000009.1"/>
</dbReference>
<dbReference type="Proteomes" id="UP000077734">
    <property type="component" value="Unassembled WGS sequence"/>
</dbReference>
<evidence type="ECO:0000313" key="1">
    <source>
        <dbReference type="EMBL" id="OAI30270.1"/>
    </source>
</evidence>
<sequence>MAEWGRKDAEMAIALKRAELNRALSYKVNYDAEGHNICLALIRFKDNTIDVLTAYSNDSAMPESIRLGLNLIPNLYAFMPKTEFFGCDGMAQFHTEPKLLNYLFATPGIRQNAFSGNLPINTFYKSVLESQRERAIWHSQHVKRPDDLASVTLVTEINCCSTCTEYSINRFRNRFPNIPLLVIELGKEVGKKLPVQFEKISISITPK</sequence>
<dbReference type="AlphaFoldDB" id="A0AA91DGI5"/>
<reference evidence="1 2" key="1">
    <citation type="submission" date="2016-03" db="EMBL/GenBank/DDBJ databases">
        <authorList>
            <person name="Heylen K."/>
            <person name="De Vos P."/>
            <person name="Vekeman B."/>
        </authorList>
    </citation>
    <scope>NUCLEOTIDE SEQUENCE [LARGE SCALE GENOMIC DNA]</scope>
    <source>
        <strain evidence="1 2">R-49807</strain>
    </source>
</reference>
<proteinExistence type="predicted"/>
<gene>
    <name evidence="1" type="ORF">A1356_22040</name>
</gene>
<accession>A0AA91DGI5</accession>
<dbReference type="EMBL" id="LUUL01000009">
    <property type="protein sequence ID" value="OAI30270.1"/>
    <property type="molecule type" value="Genomic_DNA"/>
</dbReference>
<comment type="caution">
    <text evidence="1">The sequence shown here is derived from an EMBL/GenBank/DDBJ whole genome shotgun (WGS) entry which is preliminary data.</text>
</comment>
<keyword evidence="2" id="KW-1185">Reference proteome</keyword>
<name>A0AA91DGI5_9GAMM</name>